<evidence type="ECO:0000313" key="1">
    <source>
        <dbReference type="EMBL" id="NJP46954.1"/>
    </source>
</evidence>
<gene>
    <name evidence="1" type="ORF">HCN08_26625</name>
</gene>
<keyword evidence="2" id="KW-1185">Reference proteome</keyword>
<reference evidence="1 2" key="1">
    <citation type="submission" date="2020-03" db="EMBL/GenBank/DDBJ databases">
        <title>WGS of actinomycetes isolated from Thailand.</title>
        <authorList>
            <person name="Thawai C."/>
        </authorList>
    </citation>
    <scope>NUCLEOTIDE SEQUENCE [LARGE SCALE GENOMIC DNA]</scope>
    <source>
        <strain evidence="1 2">PRB2-1</strain>
    </source>
</reference>
<dbReference type="Proteomes" id="UP000734511">
    <property type="component" value="Unassembled WGS sequence"/>
</dbReference>
<evidence type="ECO:0000313" key="2">
    <source>
        <dbReference type="Proteomes" id="UP000734511"/>
    </source>
</evidence>
<dbReference type="RefSeq" id="WP_167985793.1">
    <property type="nucleotide sequence ID" value="NZ_JAATEJ010000025.1"/>
</dbReference>
<dbReference type="EMBL" id="JAATEJ010000025">
    <property type="protein sequence ID" value="NJP46954.1"/>
    <property type="molecule type" value="Genomic_DNA"/>
</dbReference>
<proteinExistence type="predicted"/>
<organism evidence="1 2">
    <name type="scientific">Actinacidiphila epipremni</name>
    <dbReference type="NCBI Taxonomy" id="2053013"/>
    <lineage>
        <taxon>Bacteria</taxon>
        <taxon>Bacillati</taxon>
        <taxon>Actinomycetota</taxon>
        <taxon>Actinomycetes</taxon>
        <taxon>Kitasatosporales</taxon>
        <taxon>Streptomycetaceae</taxon>
        <taxon>Actinacidiphila</taxon>
    </lineage>
</organism>
<name>A0ABX0ZSH6_9ACTN</name>
<comment type="caution">
    <text evidence="1">The sequence shown here is derived from an EMBL/GenBank/DDBJ whole genome shotgun (WGS) entry which is preliminary data.</text>
</comment>
<accession>A0ABX0ZSH6</accession>
<protein>
    <submittedName>
        <fullName evidence="1">Uncharacterized protein</fullName>
    </submittedName>
</protein>
<sequence length="59" mass="6473">MRARRGGGSAVREPCEPCEPWELRELREPQESAGRVCFVADDEGAGLTFLDPARARTVA</sequence>